<sequence length="456" mass="48784">MTMSEPELLHIGYGAGFAGDRPDAAIALAHDLAERPGPRYLAFELLAERTLAETQQRRLADPEQGYAERLFDFLDPVLPICLPAGIPIITNGGAAHPVAAARRLRATLERIGHGGARIACVLGDDLQDALDPHHPPAWLPREVPFEDIVSCHVYIGAESVTRALEEGADVVICGRIADPSMAVGAIRHAFGWSATDWQRTAIALATGHLLECCTQVTGGYFADPGFKDVPDPAHPGCPIVELKRSGELVVTKTAGSGGVVNARTVREQLLYEIHDPGAYLTPDGVLDLNEVTVIDHGNDRVEVTGIRGHPAPDTLKGNLGLGGLWFGEAGISYAGPNALARARLARDILLERSREQCPQLSPRIDLIGVCSVLGDDRGEALEQTMAEGATGTDVRVRLGVVDRDRAAIARLLQEVEALYTNGPAGGGGVRKRLGESLRTSAFTIDRTLVSTTLRWF</sequence>
<evidence type="ECO:0000259" key="1">
    <source>
        <dbReference type="Pfam" id="PF07287"/>
    </source>
</evidence>
<dbReference type="KEGG" id="kuy:FY550_01145"/>
<dbReference type="PANTHER" id="PTHR47472">
    <property type="entry name" value="PROPIONYL-COA CARBOXYLASE"/>
    <property type="match status" value="1"/>
</dbReference>
<keyword evidence="3" id="KW-1185">Reference proteome</keyword>
<dbReference type="Proteomes" id="UP000322553">
    <property type="component" value="Chromosome"/>
</dbReference>
<dbReference type="Pfam" id="PF07287">
    <property type="entry name" value="AtuA"/>
    <property type="match status" value="1"/>
</dbReference>
<dbReference type="OrthoDB" id="9763456at2"/>
<reference evidence="2 3" key="1">
    <citation type="submission" date="2019-08" db="EMBL/GenBank/DDBJ databases">
        <title>Complete genome sequence of Kushneria sp. YCWA18, a halophilic phosphate-solubilizing bacterium isolated from Daqiao saltern in China.</title>
        <authorList>
            <person name="Du G.-X."/>
            <person name="Qu L.-Y."/>
        </authorList>
    </citation>
    <scope>NUCLEOTIDE SEQUENCE [LARGE SCALE GENOMIC DNA]</scope>
    <source>
        <strain evidence="2 3">YCWA18</strain>
    </source>
</reference>
<accession>A0A1S1NSH5</accession>
<evidence type="ECO:0000313" key="3">
    <source>
        <dbReference type="Proteomes" id="UP000322553"/>
    </source>
</evidence>
<name>A0A1S1NSH5_9GAMM</name>
<dbReference type="EMBL" id="CP043420">
    <property type="protein sequence ID" value="QEL09874.1"/>
    <property type="molecule type" value="Genomic_DNA"/>
</dbReference>
<protein>
    <submittedName>
        <fullName evidence="2">DUF1446 domain-containing protein</fullName>
    </submittedName>
</protein>
<proteinExistence type="predicted"/>
<dbReference type="PANTHER" id="PTHR47472:SF1">
    <property type="entry name" value="DUF1446-DOMAIN-CONTAINING PROTEIN"/>
    <property type="match status" value="1"/>
</dbReference>
<evidence type="ECO:0000313" key="2">
    <source>
        <dbReference type="EMBL" id="QEL09874.1"/>
    </source>
</evidence>
<gene>
    <name evidence="2" type="ORF">FY550_01145</name>
</gene>
<dbReference type="AlphaFoldDB" id="A0A1S1NSH5"/>
<organism evidence="2 3">
    <name type="scientific">Kushneria phosphatilytica</name>
    <dbReference type="NCBI Taxonomy" id="657387"/>
    <lineage>
        <taxon>Bacteria</taxon>
        <taxon>Pseudomonadati</taxon>
        <taxon>Pseudomonadota</taxon>
        <taxon>Gammaproteobacteria</taxon>
        <taxon>Oceanospirillales</taxon>
        <taxon>Halomonadaceae</taxon>
        <taxon>Kushneria</taxon>
    </lineage>
</organism>
<feature type="domain" description="Acyclic terpene utilisation N-terminal" evidence="1">
    <location>
        <begin position="10"/>
        <end position="452"/>
    </location>
</feature>
<dbReference type="InterPro" id="IPR010839">
    <property type="entry name" value="AtuA_N"/>
</dbReference>
<dbReference type="STRING" id="657387.BH688_14180"/>